<evidence type="ECO:0000259" key="3">
    <source>
        <dbReference type="Pfam" id="PF05199"/>
    </source>
</evidence>
<feature type="domain" description="Glucose-methanol-choline oxidoreductase N-terminal" evidence="2">
    <location>
        <begin position="144"/>
        <end position="438"/>
    </location>
</feature>
<dbReference type="Gene3D" id="3.30.560.10">
    <property type="entry name" value="Glucose Oxidase, domain 3"/>
    <property type="match status" value="1"/>
</dbReference>
<feature type="domain" description="Glucose-methanol-choline oxidoreductase C-terminal" evidence="3">
    <location>
        <begin position="75"/>
        <end position="133"/>
    </location>
</feature>
<dbReference type="Pfam" id="PF05199">
    <property type="entry name" value="GMC_oxred_C"/>
    <property type="match status" value="2"/>
</dbReference>
<dbReference type="PANTHER" id="PTHR11552">
    <property type="entry name" value="GLUCOSE-METHANOL-CHOLINE GMC OXIDOREDUCTASE"/>
    <property type="match status" value="1"/>
</dbReference>
<dbReference type="GO" id="GO:0050660">
    <property type="term" value="F:flavin adenine dinucleotide binding"/>
    <property type="evidence" value="ECO:0007669"/>
    <property type="project" value="InterPro"/>
</dbReference>
<dbReference type="SUPFAM" id="SSF51905">
    <property type="entry name" value="FAD/NAD(P)-binding domain"/>
    <property type="match status" value="2"/>
</dbReference>
<proteinExistence type="inferred from homology"/>
<reference evidence="4" key="1">
    <citation type="submission" date="2019-08" db="EMBL/GenBank/DDBJ databases">
        <title>The genome of the North American firefly Photinus pyralis.</title>
        <authorList>
            <consortium name="Photinus pyralis genome working group"/>
            <person name="Fallon T.R."/>
            <person name="Sander Lower S.E."/>
            <person name="Weng J.-K."/>
        </authorList>
    </citation>
    <scope>NUCLEOTIDE SEQUENCE</scope>
    <source>
        <strain evidence="4">TRF0915ILg1</strain>
        <tissue evidence="4">Whole body</tissue>
    </source>
</reference>
<dbReference type="InterPro" id="IPR012132">
    <property type="entry name" value="GMC_OxRdtase"/>
</dbReference>
<dbReference type="InterPro" id="IPR036188">
    <property type="entry name" value="FAD/NAD-bd_sf"/>
</dbReference>
<dbReference type="OrthoDB" id="269227at2759"/>
<dbReference type="Gene3D" id="3.50.50.60">
    <property type="entry name" value="FAD/NAD(P)-binding domain"/>
    <property type="match status" value="2"/>
</dbReference>
<evidence type="ECO:0000313" key="5">
    <source>
        <dbReference type="Proteomes" id="UP000801492"/>
    </source>
</evidence>
<gene>
    <name evidence="4" type="ORF">ILUMI_27237</name>
</gene>
<feature type="domain" description="Glucose-methanol-choline oxidoreductase C-terminal" evidence="3">
    <location>
        <begin position="551"/>
        <end position="694"/>
    </location>
</feature>
<sequence length="901" mass="101201">MSAITIGITPINRAVNGVFYFPLLSTLDGIGPQEHLSQLRIALLVDLPIVQTLYDHIGFPGLILNTNIATEVLMATTLYHQTSTCKMGPADDSTSMVNHELRVYGIGNLRVADSSVIPVTLSAHTSAPTIMIGEKFLTIADTTYDFIIVGSGSAGAVIANRLSEISEWKILLLETGKDAGVFAKVPPLFAPLLQQTEYDWDYYMEYDSEFAKGMNNNRLPWPRGKALGGSSVINYMIYTRGNPYDFTRWAGQGNPGWSYSDVLPYYLKSEKASLKKGNPEFHNKSGPLSVEDVYQSALVKAFIKGGKELGYREVDYTSSDQFGFSTVQAMALKGFRQSVAKAFLDPIKKRKNLHILTLAHVTKILIDPETKIAYGVKYIRRGRKHIVHAKKEVILSAGTFNSAQLLMLSGIGPRDHLSELRIPVLHDLAVGRTLHDHITFVGLTFKINSPLSYSPANVLTPRSIDNWLNYGIGPYTSLGGVEGLGYIKTNVSSVPFDYPDIELLFVGGALQSDFGIVNYRVMNIRDDIYNTIWRPIEGVPSWTIFPMLLHPKSIGYLELRSKNPFDRPLLYGNYLSDPEEQDLNTMVASIRFIIKLSETQAFQKFGSTLHDTPIPGCEEYKFNSDEYWKCAVRTLSITLHHQVGTCKMGPSSDPNAVVNNELQVYGINNLRVADTSIIPFAITAHTSAPSIMIGEKASDLIKSKCYLPEVHRVRSGKGIRKESSRKYNFKKGTEIIQVCKNLFLKTLFISHGPVDHVLKGRNENGVFDLDDKRGRKTPHNKTPDVLIQKVKDHIESFPTMESHYCRKSSKRLYLNSDLSISKIFERSRGEAHVSEVTYRRTSGNIYNLSFFNPKKVHCEICTQYKDNTVAVEDYKQHLRRRDKAPQPKDPINFEQLKRKLF</sequence>
<dbReference type="Pfam" id="PF00732">
    <property type="entry name" value="GMC_oxred_N"/>
    <property type="match status" value="1"/>
</dbReference>
<comment type="caution">
    <text evidence="4">The sequence shown here is derived from an EMBL/GenBank/DDBJ whole genome shotgun (WGS) entry which is preliminary data.</text>
</comment>
<dbReference type="Proteomes" id="UP000801492">
    <property type="component" value="Unassembled WGS sequence"/>
</dbReference>
<dbReference type="InterPro" id="IPR000172">
    <property type="entry name" value="GMC_OxRdtase_N"/>
</dbReference>
<keyword evidence="5" id="KW-1185">Reference proteome</keyword>
<dbReference type="SUPFAM" id="SSF54373">
    <property type="entry name" value="FAD-linked reductases, C-terminal domain"/>
    <property type="match status" value="1"/>
</dbReference>
<dbReference type="EMBL" id="VTPC01091254">
    <property type="protein sequence ID" value="KAF2878933.1"/>
    <property type="molecule type" value="Genomic_DNA"/>
</dbReference>
<accession>A0A8K0C3M0</accession>
<evidence type="ECO:0000256" key="1">
    <source>
        <dbReference type="ARBA" id="ARBA00010790"/>
    </source>
</evidence>
<evidence type="ECO:0000313" key="4">
    <source>
        <dbReference type="EMBL" id="KAF2878933.1"/>
    </source>
</evidence>
<dbReference type="PANTHER" id="PTHR11552:SF208">
    <property type="entry name" value="RE36204P-RELATED"/>
    <property type="match status" value="1"/>
</dbReference>
<comment type="similarity">
    <text evidence="1">Belongs to the GMC oxidoreductase family.</text>
</comment>
<protein>
    <submittedName>
        <fullName evidence="4">Uncharacterized protein</fullName>
    </submittedName>
</protein>
<dbReference type="GO" id="GO:0016614">
    <property type="term" value="F:oxidoreductase activity, acting on CH-OH group of donors"/>
    <property type="evidence" value="ECO:0007669"/>
    <property type="project" value="InterPro"/>
</dbReference>
<name>A0A8K0C3M0_IGNLU</name>
<dbReference type="AlphaFoldDB" id="A0A8K0C3M0"/>
<dbReference type="InterPro" id="IPR007867">
    <property type="entry name" value="GMC_OxRtase_C"/>
</dbReference>
<evidence type="ECO:0000259" key="2">
    <source>
        <dbReference type="Pfam" id="PF00732"/>
    </source>
</evidence>
<organism evidence="4 5">
    <name type="scientific">Ignelater luminosus</name>
    <name type="common">Cucubano</name>
    <name type="synonym">Pyrophorus luminosus</name>
    <dbReference type="NCBI Taxonomy" id="2038154"/>
    <lineage>
        <taxon>Eukaryota</taxon>
        <taxon>Metazoa</taxon>
        <taxon>Ecdysozoa</taxon>
        <taxon>Arthropoda</taxon>
        <taxon>Hexapoda</taxon>
        <taxon>Insecta</taxon>
        <taxon>Pterygota</taxon>
        <taxon>Neoptera</taxon>
        <taxon>Endopterygota</taxon>
        <taxon>Coleoptera</taxon>
        <taxon>Polyphaga</taxon>
        <taxon>Elateriformia</taxon>
        <taxon>Elateroidea</taxon>
        <taxon>Elateridae</taxon>
        <taxon>Agrypninae</taxon>
        <taxon>Pyrophorini</taxon>
        <taxon>Ignelater</taxon>
    </lineage>
</organism>